<keyword evidence="3" id="KW-0732">Signal</keyword>
<dbReference type="CDD" id="cd00325">
    <property type="entry name" value="chitinase_GH19"/>
    <property type="match status" value="1"/>
</dbReference>
<feature type="chain" id="PRO_5045167623" description="Glycoside hydrolase family 19 catalytic domain-containing protein" evidence="3">
    <location>
        <begin position="31"/>
        <end position="237"/>
    </location>
</feature>
<evidence type="ECO:0000256" key="1">
    <source>
        <dbReference type="ARBA" id="ARBA00022821"/>
    </source>
</evidence>
<evidence type="ECO:0000313" key="6">
    <source>
        <dbReference type="Proteomes" id="UP000730482"/>
    </source>
</evidence>
<dbReference type="PROSITE" id="PS51318">
    <property type="entry name" value="TAT"/>
    <property type="match status" value="1"/>
</dbReference>
<dbReference type="PANTHER" id="PTHR22595:SF79">
    <property type="entry name" value="CHITINASE 12"/>
    <property type="match status" value="1"/>
</dbReference>
<evidence type="ECO:0000259" key="4">
    <source>
        <dbReference type="Pfam" id="PF00182"/>
    </source>
</evidence>
<gene>
    <name evidence="5" type="ORF">KGQ19_38630</name>
</gene>
<sequence>MTPRRFLTALATAAALVAGLFGPAAPSASAASFVVSQAQFNQMFPGRNSFYTYQGLLNALGAYPAFTTTGDEKTRKREAAAFLANVSHETGGLKFVIEQNKANYPHYCDASQPYGCPAGKAAYYGRGPVQISWNFNYKAAGDALHIDLLHNPYLVERDAAVAWKTGLWFWNSQPGAGSTTSHDAIVKGRGFGETIRSFNGDLECNGKNADERNDRINLFKKFVAELGTDVGPGNLSC</sequence>
<dbReference type="PIRSF" id="PIRSF001060">
    <property type="entry name" value="Endochitinase"/>
    <property type="match status" value="1"/>
</dbReference>
<dbReference type="InterPro" id="IPR023346">
    <property type="entry name" value="Lysozyme-like_dom_sf"/>
</dbReference>
<dbReference type="Gene3D" id="1.10.530.10">
    <property type="match status" value="1"/>
</dbReference>
<dbReference type="InterPro" id="IPR006311">
    <property type="entry name" value="TAT_signal"/>
</dbReference>
<dbReference type="InterPro" id="IPR016283">
    <property type="entry name" value="Glyco_hydro_19"/>
</dbReference>
<protein>
    <recommendedName>
        <fullName evidence="4">Glycoside hydrolase family 19 catalytic domain-containing protein</fullName>
    </recommendedName>
</protein>
<feature type="domain" description="Glycoside hydrolase family 19 catalytic" evidence="4">
    <location>
        <begin position="35"/>
        <end position="237"/>
    </location>
</feature>
<keyword evidence="6" id="KW-1185">Reference proteome</keyword>
<dbReference type="Gene3D" id="3.30.20.10">
    <property type="entry name" value="Endochitinase, domain 2"/>
    <property type="match status" value="1"/>
</dbReference>
<feature type="signal peptide" evidence="3">
    <location>
        <begin position="1"/>
        <end position="30"/>
    </location>
</feature>
<dbReference type="RefSeq" id="WP_212018729.1">
    <property type="nucleotide sequence ID" value="NZ_JAAFYZ010000211.1"/>
</dbReference>
<dbReference type="PANTHER" id="PTHR22595">
    <property type="entry name" value="CHITINASE-RELATED"/>
    <property type="match status" value="1"/>
</dbReference>
<evidence type="ECO:0000313" key="5">
    <source>
        <dbReference type="EMBL" id="MBS2552787.1"/>
    </source>
</evidence>
<keyword evidence="2" id="KW-1015">Disulfide bond</keyword>
<dbReference type="EMBL" id="JAAFYZ010000211">
    <property type="protein sequence ID" value="MBS2552787.1"/>
    <property type="molecule type" value="Genomic_DNA"/>
</dbReference>
<evidence type="ECO:0000256" key="2">
    <source>
        <dbReference type="ARBA" id="ARBA00023157"/>
    </source>
</evidence>
<name>A0ABS5L380_9ACTN</name>
<dbReference type="Pfam" id="PF00182">
    <property type="entry name" value="Glyco_hydro_19"/>
    <property type="match status" value="1"/>
</dbReference>
<keyword evidence="1" id="KW-0611">Plant defense</keyword>
<organism evidence="5 6">
    <name type="scientific">Catenulispora pinistramenti</name>
    <dbReference type="NCBI Taxonomy" id="2705254"/>
    <lineage>
        <taxon>Bacteria</taxon>
        <taxon>Bacillati</taxon>
        <taxon>Actinomycetota</taxon>
        <taxon>Actinomycetes</taxon>
        <taxon>Catenulisporales</taxon>
        <taxon>Catenulisporaceae</taxon>
        <taxon>Catenulispora</taxon>
    </lineage>
</organism>
<dbReference type="SUPFAM" id="SSF53955">
    <property type="entry name" value="Lysozyme-like"/>
    <property type="match status" value="1"/>
</dbReference>
<proteinExistence type="predicted"/>
<evidence type="ECO:0000256" key="3">
    <source>
        <dbReference type="SAM" id="SignalP"/>
    </source>
</evidence>
<comment type="caution">
    <text evidence="5">The sequence shown here is derived from an EMBL/GenBank/DDBJ whole genome shotgun (WGS) entry which is preliminary data.</text>
</comment>
<dbReference type="InterPro" id="IPR000726">
    <property type="entry name" value="Glyco_hydro_19_cat"/>
</dbReference>
<dbReference type="Proteomes" id="UP000730482">
    <property type="component" value="Unassembled WGS sequence"/>
</dbReference>
<accession>A0ABS5L380</accession>
<reference evidence="5 6" key="1">
    <citation type="submission" date="2020-02" db="EMBL/GenBank/DDBJ databases">
        <title>Acidophilic actinobacteria isolated from forest soil.</title>
        <authorList>
            <person name="Golinska P."/>
        </authorList>
    </citation>
    <scope>NUCLEOTIDE SEQUENCE [LARGE SCALE GENOMIC DNA]</scope>
    <source>
        <strain evidence="5 6">NL8</strain>
    </source>
</reference>